<dbReference type="Gene3D" id="2.40.40.10">
    <property type="entry name" value="RlpA-like domain"/>
    <property type="match status" value="1"/>
</dbReference>
<dbReference type="InterPro" id="IPR036908">
    <property type="entry name" value="RlpA-like_sf"/>
</dbReference>
<dbReference type="AlphaFoldDB" id="A0AA39ZGD4"/>
<feature type="compositionally biased region" description="Pro residues" evidence="2">
    <location>
        <begin position="104"/>
        <end position="151"/>
    </location>
</feature>
<dbReference type="InterPro" id="IPR051477">
    <property type="entry name" value="Expansin_CellWall"/>
</dbReference>
<dbReference type="SUPFAM" id="SSF50685">
    <property type="entry name" value="Barwin-like endoglucanases"/>
    <property type="match status" value="1"/>
</dbReference>
<dbReference type="PRINTS" id="PR01217">
    <property type="entry name" value="PRICHEXTENSN"/>
</dbReference>
<feature type="compositionally biased region" description="Low complexity" evidence="2">
    <location>
        <begin position="152"/>
        <end position="169"/>
    </location>
</feature>
<feature type="chain" id="PRO_5041374772" evidence="3">
    <location>
        <begin position="18"/>
        <end position="274"/>
    </location>
</feature>
<dbReference type="Proteomes" id="UP001174997">
    <property type="component" value="Unassembled WGS sequence"/>
</dbReference>
<evidence type="ECO:0000313" key="5">
    <source>
        <dbReference type="Proteomes" id="UP001174997"/>
    </source>
</evidence>
<organism evidence="4 5">
    <name type="scientific">Cercophora samala</name>
    <dbReference type="NCBI Taxonomy" id="330535"/>
    <lineage>
        <taxon>Eukaryota</taxon>
        <taxon>Fungi</taxon>
        <taxon>Dikarya</taxon>
        <taxon>Ascomycota</taxon>
        <taxon>Pezizomycotina</taxon>
        <taxon>Sordariomycetes</taxon>
        <taxon>Sordariomycetidae</taxon>
        <taxon>Sordariales</taxon>
        <taxon>Lasiosphaeriaceae</taxon>
        <taxon>Cercophora</taxon>
    </lineage>
</organism>
<name>A0AA39ZGD4_9PEZI</name>
<dbReference type="CDD" id="cd22191">
    <property type="entry name" value="DPBB_RlpA_EXP_N-like"/>
    <property type="match status" value="1"/>
</dbReference>
<evidence type="ECO:0000256" key="3">
    <source>
        <dbReference type="SAM" id="SignalP"/>
    </source>
</evidence>
<evidence type="ECO:0000256" key="2">
    <source>
        <dbReference type="SAM" id="MobiDB-lite"/>
    </source>
</evidence>
<feature type="region of interest" description="Disordered" evidence="2">
    <location>
        <begin position="92"/>
        <end position="171"/>
    </location>
</feature>
<dbReference type="PANTHER" id="PTHR31836:SF28">
    <property type="entry name" value="SRCR DOMAIN-CONTAINING PROTEIN-RELATED"/>
    <property type="match status" value="1"/>
</dbReference>
<evidence type="ECO:0000256" key="1">
    <source>
        <dbReference type="ARBA" id="ARBA00022729"/>
    </source>
</evidence>
<gene>
    <name evidence="4" type="ORF">QBC41DRAFT_73195</name>
</gene>
<comment type="caution">
    <text evidence="4">The sequence shown here is derived from an EMBL/GenBank/DDBJ whole genome shotgun (WGS) entry which is preliminary data.</text>
</comment>
<accession>A0AA39ZGD4</accession>
<sequence length="274" mass="28967">MKSTTLLASLLASVALAQPHHGGHGHLHRRKVHHDKRAVVTEWVTETVHETVTLLIDESTTEVILPTKPAVAQVKVSDLPEPRPGQFFESIRSKSSVAPVTSAAPPPPPPPPPPVVVEPTPTPSPPPPPPPVQAPPPPPPVQAPPPPPANSSPPAAKGSSDSGSSSKPSGEVHNGDLTYYALGLGACGFDDGGLDYTDNIVALSHLMMGTQSNGNPMCDKTITVKVGSKTVQARVRDKCMGCEKEAIDCSEKMFLELFGSLEAGRKPVEWWFNN</sequence>
<evidence type="ECO:0000313" key="4">
    <source>
        <dbReference type="EMBL" id="KAK0670556.1"/>
    </source>
</evidence>
<reference evidence="4" key="1">
    <citation type="submission" date="2023-06" db="EMBL/GenBank/DDBJ databases">
        <title>Genome-scale phylogeny and comparative genomics of the fungal order Sordariales.</title>
        <authorList>
            <consortium name="Lawrence Berkeley National Laboratory"/>
            <person name="Hensen N."/>
            <person name="Bonometti L."/>
            <person name="Westerberg I."/>
            <person name="Brannstrom I.O."/>
            <person name="Guillou S."/>
            <person name="Cros-Aarteil S."/>
            <person name="Calhoun S."/>
            <person name="Haridas S."/>
            <person name="Kuo A."/>
            <person name="Mondo S."/>
            <person name="Pangilinan J."/>
            <person name="Riley R."/>
            <person name="Labutti K."/>
            <person name="Andreopoulos B."/>
            <person name="Lipzen A."/>
            <person name="Chen C."/>
            <person name="Yanf M."/>
            <person name="Daum C."/>
            <person name="Ng V."/>
            <person name="Clum A."/>
            <person name="Steindorff A."/>
            <person name="Ohm R."/>
            <person name="Martin F."/>
            <person name="Silar P."/>
            <person name="Natvig D."/>
            <person name="Lalanne C."/>
            <person name="Gautier V."/>
            <person name="Ament-Velasquez S.L."/>
            <person name="Kruys A."/>
            <person name="Hutchinson M.I."/>
            <person name="Powell A.J."/>
            <person name="Barry K."/>
            <person name="Miller A.N."/>
            <person name="Grigoriev I.V."/>
            <person name="Debuchy R."/>
            <person name="Gladieux P."/>
            <person name="Thoren M.H."/>
            <person name="Johannesson H."/>
        </authorList>
    </citation>
    <scope>NUCLEOTIDE SEQUENCE</scope>
    <source>
        <strain evidence="4">CBS 307.81</strain>
    </source>
</reference>
<protein>
    <submittedName>
        <fullName evidence="4">RlpA-like double-psi beta-barrel-protein domain-containing protein-containing protein</fullName>
    </submittedName>
</protein>
<dbReference type="EMBL" id="JAULSY010000030">
    <property type="protein sequence ID" value="KAK0670556.1"/>
    <property type="molecule type" value="Genomic_DNA"/>
</dbReference>
<keyword evidence="1 3" id="KW-0732">Signal</keyword>
<proteinExistence type="predicted"/>
<feature type="signal peptide" evidence="3">
    <location>
        <begin position="1"/>
        <end position="17"/>
    </location>
</feature>
<keyword evidence="5" id="KW-1185">Reference proteome</keyword>
<dbReference type="PANTHER" id="PTHR31836">
    <property type="match status" value="1"/>
</dbReference>